<dbReference type="AlphaFoldDB" id="A0A1E5BYH2"/>
<dbReference type="EMBL" id="AJWN02000096">
    <property type="protein sequence ID" value="OEE58281.1"/>
    <property type="molecule type" value="Genomic_DNA"/>
</dbReference>
<evidence type="ECO:0000259" key="10">
    <source>
        <dbReference type="Pfam" id="PF04262"/>
    </source>
</evidence>
<reference evidence="11 12" key="1">
    <citation type="journal article" date="2012" name="Science">
        <title>Ecological populations of bacteria act as socially cohesive units of antibiotic production and resistance.</title>
        <authorList>
            <person name="Cordero O.X."/>
            <person name="Wildschutte H."/>
            <person name="Kirkup B."/>
            <person name="Proehl S."/>
            <person name="Ngo L."/>
            <person name="Hussain F."/>
            <person name="Le Roux F."/>
            <person name="Mincer T."/>
            <person name="Polz M.F."/>
        </authorList>
    </citation>
    <scope>NUCLEOTIDE SEQUENCE [LARGE SCALE GENOMIC DNA]</scope>
    <source>
        <strain evidence="11 12">FF-454</strain>
    </source>
</reference>
<dbReference type="InterPro" id="IPR006334">
    <property type="entry name" value="Glut_cys_ligase"/>
</dbReference>
<feature type="domain" description="Glutamate--cysteine ligase" evidence="10">
    <location>
        <begin position="12"/>
        <end position="366"/>
    </location>
</feature>
<dbReference type="GO" id="GO:0046872">
    <property type="term" value="F:metal ion binding"/>
    <property type="evidence" value="ECO:0007669"/>
    <property type="project" value="TreeGrafter"/>
</dbReference>
<dbReference type="HAMAP" id="MF_00578">
    <property type="entry name" value="Glu_cys_ligase"/>
    <property type="match status" value="1"/>
</dbReference>
<dbReference type="GO" id="GO:0005524">
    <property type="term" value="F:ATP binding"/>
    <property type="evidence" value="ECO:0007669"/>
    <property type="project" value="UniProtKB-KW"/>
</dbReference>
<dbReference type="RefSeq" id="WP_016962508.1">
    <property type="nucleotide sequence ID" value="NZ_AJWN02000096.1"/>
</dbReference>
<dbReference type="InterPro" id="IPR014746">
    <property type="entry name" value="Gln_synth/guanido_kin_cat_dom"/>
</dbReference>
<accession>A0A1E5BYH2</accession>
<gene>
    <name evidence="8" type="primary">gshA</name>
    <name evidence="11" type="ORF">A1OK_04155</name>
</gene>
<protein>
    <recommendedName>
        <fullName evidence="8">Glutamate--cysteine ligase</fullName>
        <ecNumber evidence="8">6.3.2.2</ecNumber>
    </recommendedName>
    <alternativeName>
        <fullName evidence="8">Gamma-ECS</fullName>
        <shortName evidence="8">GCS</shortName>
    </alternativeName>
    <alternativeName>
        <fullName evidence="8">Gamma-glutamylcysteine synthetase</fullName>
    </alternativeName>
</protein>
<proteinExistence type="inferred from homology"/>
<comment type="similarity">
    <text evidence="2 8">Belongs to the glutamate--cysteine ligase type 1 family. Type 1 subfamily.</text>
</comment>
<dbReference type="UniPathway" id="UPA00142">
    <property type="reaction ID" value="UER00209"/>
</dbReference>
<evidence type="ECO:0000256" key="3">
    <source>
        <dbReference type="ARBA" id="ARBA00022598"/>
    </source>
</evidence>
<keyword evidence="3 8" id="KW-0436">Ligase</keyword>
<dbReference type="Pfam" id="PF04262">
    <property type="entry name" value="Glu_cys_ligase"/>
    <property type="match status" value="1"/>
</dbReference>
<keyword evidence="6 8" id="KW-0067">ATP-binding</keyword>
<dbReference type="GO" id="GO:0006750">
    <property type="term" value="P:glutathione biosynthetic process"/>
    <property type="evidence" value="ECO:0007669"/>
    <property type="project" value="UniProtKB-UniRule"/>
</dbReference>
<dbReference type="PANTHER" id="PTHR38761">
    <property type="entry name" value="GLUTAMATE--CYSTEINE LIGASE"/>
    <property type="match status" value="1"/>
</dbReference>
<comment type="catalytic activity">
    <reaction evidence="7 8 9">
        <text>L-cysteine + L-glutamate + ATP = gamma-L-glutamyl-L-cysteine + ADP + phosphate + H(+)</text>
        <dbReference type="Rhea" id="RHEA:13285"/>
        <dbReference type="ChEBI" id="CHEBI:15378"/>
        <dbReference type="ChEBI" id="CHEBI:29985"/>
        <dbReference type="ChEBI" id="CHEBI:30616"/>
        <dbReference type="ChEBI" id="CHEBI:35235"/>
        <dbReference type="ChEBI" id="CHEBI:43474"/>
        <dbReference type="ChEBI" id="CHEBI:58173"/>
        <dbReference type="ChEBI" id="CHEBI:456216"/>
        <dbReference type="EC" id="6.3.2.2"/>
    </reaction>
</comment>
<name>A0A1E5BYH2_9GAMM</name>
<dbReference type="PANTHER" id="PTHR38761:SF1">
    <property type="entry name" value="GLUTAMATE--CYSTEINE LIGASE"/>
    <property type="match status" value="1"/>
</dbReference>
<comment type="caution">
    <text evidence="11">The sequence shown here is derived from an EMBL/GenBank/DDBJ whole genome shotgun (WGS) entry which is preliminary data.</text>
</comment>
<dbReference type="Proteomes" id="UP000095039">
    <property type="component" value="Unassembled WGS sequence"/>
</dbReference>
<evidence type="ECO:0000256" key="4">
    <source>
        <dbReference type="ARBA" id="ARBA00022684"/>
    </source>
</evidence>
<comment type="pathway">
    <text evidence="1 8 9">Sulfur metabolism; glutathione biosynthesis; glutathione from L-cysteine and L-glutamate: step 1/2.</text>
</comment>
<evidence type="ECO:0000256" key="9">
    <source>
        <dbReference type="RuleBase" id="RU004391"/>
    </source>
</evidence>
<dbReference type="GO" id="GO:0004357">
    <property type="term" value="F:glutamate-cysteine ligase activity"/>
    <property type="evidence" value="ECO:0007669"/>
    <property type="project" value="UniProtKB-UniRule"/>
</dbReference>
<dbReference type="GO" id="GO:0005829">
    <property type="term" value="C:cytosol"/>
    <property type="evidence" value="ECO:0007669"/>
    <property type="project" value="TreeGrafter"/>
</dbReference>
<evidence type="ECO:0000256" key="5">
    <source>
        <dbReference type="ARBA" id="ARBA00022741"/>
    </source>
</evidence>
<evidence type="ECO:0000313" key="11">
    <source>
        <dbReference type="EMBL" id="OEE58281.1"/>
    </source>
</evidence>
<evidence type="ECO:0000313" key="12">
    <source>
        <dbReference type="Proteomes" id="UP000095039"/>
    </source>
</evidence>
<sequence>MTKKREKVLVGTLGGIRRGIEKETIRTTPKGALAKTLHPRTLGSALTHPFITTDFAEAQLELITPAYTNKNQMFDCLSSLHHFVAGALPKNELLWAGSLPPVLPADRDITSAQYGSSHSARMKMRYRQGLANRYGKRMQTISGIHYNFSLPGAFWQAMHAHEKSERSLADYVSEKYFHLIRNVMRHGWVIPFLFGASPALDKSYLEGREHQLEPMGDHSFYLPWATSLRLSSLGYTNSEQSKYPINYDDKMAYLKGVSALLAMPSEKYRHLNDNQQLNTAILQLENELYGSVRPKVVNAELRPLEAMCRHGVEYVELRTVDNNPYLPLGLSEAQSDFLELFLTHCALAPSPSLTREEQLMIQQRVELVTTMGRKPDLLLPTVDGDVSLVELGEALLGAMDDVAALFDSGFNTQAYSLSLSLEKQKLSDMSLTPSAMMLADMTANDIGYRELVQRLSEGHMLTHSAYPVSAETVGQLNDLVTTSLNQQAELEHVQELSFSTFLTKKTAITCDC</sequence>
<evidence type="ECO:0000256" key="1">
    <source>
        <dbReference type="ARBA" id="ARBA00005006"/>
    </source>
</evidence>
<evidence type="ECO:0000256" key="7">
    <source>
        <dbReference type="ARBA" id="ARBA00048819"/>
    </source>
</evidence>
<keyword evidence="4 8" id="KW-0317">Glutathione biosynthesis</keyword>
<keyword evidence="5 8" id="KW-0547">Nucleotide-binding</keyword>
<evidence type="ECO:0000256" key="6">
    <source>
        <dbReference type="ARBA" id="ARBA00022840"/>
    </source>
</evidence>
<evidence type="ECO:0000256" key="8">
    <source>
        <dbReference type="HAMAP-Rule" id="MF_00578"/>
    </source>
</evidence>
<evidence type="ECO:0000256" key="2">
    <source>
        <dbReference type="ARBA" id="ARBA00008772"/>
    </source>
</evidence>
<dbReference type="NCBIfam" id="TIGR01434">
    <property type="entry name" value="glu_cys_ligase"/>
    <property type="match status" value="1"/>
</dbReference>
<dbReference type="InterPro" id="IPR007370">
    <property type="entry name" value="Glu_cys_ligase"/>
</dbReference>
<dbReference type="EC" id="6.3.2.2" evidence="8"/>
<dbReference type="SUPFAM" id="SSF55931">
    <property type="entry name" value="Glutamine synthetase/guanido kinase"/>
    <property type="match status" value="1"/>
</dbReference>
<organism evidence="11 12">
    <name type="scientific">Enterovibrio norvegicus FF-454</name>
    <dbReference type="NCBI Taxonomy" id="1185651"/>
    <lineage>
        <taxon>Bacteria</taxon>
        <taxon>Pseudomonadati</taxon>
        <taxon>Pseudomonadota</taxon>
        <taxon>Gammaproteobacteria</taxon>
        <taxon>Vibrionales</taxon>
        <taxon>Vibrionaceae</taxon>
        <taxon>Enterovibrio</taxon>
    </lineage>
</organism>
<dbReference type="Gene3D" id="3.30.590.20">
    <property type="match status" value="1"/>
</dbReference>
<keyword evidence="12" id="KW-1185">Reference proteome</keyword>